<accession>A0A9P6U872</accession>
<dbReference type="EMBL" id="JAAAJA010000064">
    <property type="protein sequence ID" value="KAG0263817.1"/>
    <property type="molecule type" value="Genomic_DNA"/>
</dbReference>
<comment type="caution">
    <text evidence="2">The sequence shown here is derived from an EMBL/GenBank/DDBJ whole genome shotgun (WGS) entry which is preliminary data.</text>
</comment>
<keyword evidence="3" id="KW-1185">Reference proteome</keyword>
<gene>
    <name evidence="2" type="ORF">BG011_008017</name>
</gene>
<evidence type="ECO:0000256" key="1">
    <source>
        <dbReference type="SAM" id="MobiDB-lite"/>
    </source>
</evidence>
<reference evidence="2" key="1">
    <citation type="journal article" date="2020" name="Fungal Divers.">
        <title>Resolving the Mortierellaceae phylogeny through synthesis of multi-gene phylogenetics and phylogenomics.</title>
        <authorList>
            <person name="Vandepol N."/>
            <person name="Liber J."/>
            <person name="Desiro A."/>
            <person name="Na H."/>
            <person name="Kennedy M."/>
            <person name="Barry K."/>
            <person name="Grigoriev I.V."/>
            <person name="Miller A.N."/>
            <person name="O'Donnell K."/>
            <person name="Stajich J.E."/>
            <person name="Bonito G."/>
        </authorList>
    </citation>
    <scope>NUCLEOTIDE SEQUENCE</scope>
    <source>
        <strain evidence="2">KOD948</strain>
    </source>
</reference>
<protein>
    <submittedName>
        <fullName evidence="2">Uncharacterized protein</fullName>
    </submittedName>
</protein>
<name>A0A9P6U872_9FUNG</name>
<sequence length="552" mass="62144">MATDALSWRAPDTLPIDTFFKRTKARNWGDVTLFMKRSRDQDDVQGYHNQYHRDLDIISGNKITPDAVVKRAQELKDAKNLHCFKKSYNKFVLKMARHDAVTSLQGGQYALTKDAGQRIKDDAECNVETNAEAITMRLLSPEHLVPIDGTGGVLQRLPKRSAAVDEDIEDDPEHESKRTKEGSIDSEDSNVEENKDPIDRLLTSSNKPMGSVVNTATWLFDAMEGDLDVGTKFSEYYKKCSESTFKAKYPHDALALNATMLLTESPSPLQVQCFGMEFLDVLMKKLKSRVPVADVKDERILIREWTDHLIDHGDREATLSSLEDIKVEFNLKPLKRYLTYAVSEFQQEQETNYREADGVAAFVLPLLRKFFHAPDGARLAYTNCASTASIYHRRLLDLTTKTCGQPDITTRTFQEVELFFGEASGVLCKDILKQAGDVIRLGVFGKNALDQVDDVLDTFTTITQAHVIGSKGTLYMQFPLGKMYMMVEIGTFRIPDSLNTLPQLAQDIACLMKGSAIFKRELERLSNMSVQTGRSKKHFPSIVTPNAKMALL</sequence>
<organism evidence="2 3">
    <name type="scientific">Mortierella polycephala</name>
    <dbReference type="NCBI Taxonomy" id="41804"/>
    <lineage>
        <taxon>Eukaryota</taxon>
        <taxon>Fungi</taxon>
        <taxon>Fungi incertae sedis</taxon>
        <taxon>Mucoromycota</taxon>
        <taxon>Mortierellomycotina</taxon>
        <taxon>Mortierellomycetes</taxon>
        <taxon>Mortierellales</taxon>
        <taxon>Mortierellaceae</taxon>
        <taxon>Mortierella</taxon>
    </lineage>
</organism>
<evidence type="ECO:0000313" key="2">
    <source>
        <dbReference type="EMBL" id="KAG0263817.1"/>
    </source>
</evidence>
<feature type="compositionally biased region" description="Acidic residues" evidence="1">
    <location>
        <begin position="164"/>
        <end position="173"/>
    </location>
</feature>
<dbReference type="AlphaFoldDB" id="A0A9P6U872"/>
<dbReference type="Proteomes" id="UP000726737">
    <property type="component" value="Unassembled WGS sequence"/>
</dbReference>
<feature type="compositionally biased region" description="Basic and acidic residues" evidence="1">
    <location>
        <begin position="174"/>
        <end position="183"/>
    </location>
</feature>
<dbReference type="OrthoDB" id="2372141at2759"/>
<evidence type="ECO:0000313" key="3">
    <source>
        <dbReference type="Proteomes" id="UP000726737"/>
    </source>
</evidence>
<feature type="region of interest" description="Disordered" evidence="1">
    <location>
        <begin position="160"/>
        <end position="206"/>
    </location>
</feature>
<proteinExistence type="predicted"/>